<evidence type="ECO:0000313" key="8">
    <source>
        <dbReference type="EMBL" id="XBS21018.1"/>
    </source>
</evidence>
<accession>A0AAU7NVQ1</accession>
<keyword evidence="3" id="KW-0732">Signal</keyword>
<comment type="similarity">
    <text evidence="1">Belongs to the thioredoxin family. DsbA subfamily.</text>
</comment>
<keyword evidence="5" id="KW-0676">Redox-active center</keyword>
<sequence length="163" mass="18829">MFFYGCRHCYALEADINAWADEHADLISFRRLPAIVAPSWITLAKGFFIAEQLGELDRLHPALYEAIHKQGEQFNNDYMLMKFFIDHGVKRQAFIEANNSKALAEKLDHARIMTVKYGLRGVPAIIVNGKFKTAPFYTHSRQEMLLVLNQLIEQERSSAFNHR</sequence>
<dbReference type="InterPro" id="IPR050824">
    <property type="entry name" value="Thiol_disulfide_DsbA"/>
</dbReference>
<dbReference type="AlphaFoldDB" id="A0AAU7NVQ1"/>
<dbReference type="PANTHER" id="PTHR35891:SF3">
    <property type="entry name" value="THIOL:DISULFIDE INTERCHANGE PROTEIN DSBL"/>
    <property type="match status" value="1"/>
</dbReference>
<dbReference type="EMBL" id="CP157743">
    <property type="protein sequence ID" value="XBS21018.1"/>
    <property type="molecule type" value="Genomic_DNA"/>
</dbReference>
<dbReference type="InterPro" id="IPR023205">
    <property type="entry name" value="DsbA/DsbL"/>
</dbReference>
<proteinExistence type="inferred from homology"/>
<feature type="domain" description="DSBA-like thioredoxin" evidence="7">
    <location>
        <begin position="12"/>
        <end position="131"/>
    </location>
</feature>
<keyword evidence="4" id="KW-1015">Disulfide bond</keyword>
<dbReference type="CDD" id="cd03019">
    <property type="entry name" value="DsbA_DsbA"/>
    <property type="match status" value="1"/>
</dbReference>
<evidence type="ECO:0000313" key="9">
    <source>
        <dbReference type="Proteomes" id="UP001225378"/>
    </source>
</evidence>
<evidence type="ECO:0000256" key="1">
    <source>
        <dbReference type="ARBA" id="ARBA00005791"/>
    </source>
</evidence>
<organism evidence="8 9">
    <name type="scientific">Methylomarinum roseum</name>
    <dbReference type="NCBI Taxonomy" id="3067653"/>
    <lineage>
        <taxon>Bacteria</taxon>
        <taxon>Pseudomonadati</taxon>
        <taxon>Pseudomonadota</taxon>
        <taxon>Gammaproteobacteria</taxon>
        <taxon>Methylococcales</taxon>
        <taxon>Methylococcaceae</taxon>
        <taxon>Methylomarinum</taxon>
    </lineage>
</organism>
<dbReference type="KEGG" id="mech:Q9L42_002535"/>
<protein>
    <recommendedName>
        <fullName evidence="2">Thiol:disulfide interchange protein DsbA</fullName>
    </recommendedName>
</protein>
<dbReference type="Pfam" id="PF01323">
    <property type="entry name" value="DSBA"/>
    <property type="match status" value="1"/>
</dbReference>
<dbReference type="Proteomes" id="UP001225378">
    <property type="component" value="Chromosome"/>
</dbReference>
<evidence type="ECO:0000256" key="2">
    <source>
        <dbReference type="ARBA" id="ARBA00013831"/>
    </source>
</evidence>
<dbReference type="InterPro" id="IPR036249">
    <property type="entry name" value="Thioredoxin-like_sf"/>
</dbReference>
<dbReference type="PIRSF" id="PIRSF001488">
    <property type="entry name" value="Tdi_protein"/>
    <property type="match status" value="1"/>
</dbReference>
<evidence type="ECO:0000259" key="7">
    <source>
        <dbReference type="Pfam" id="PF01323"/>
    </source>
</evidence>
<evidence type="ECO:0000256" key="5">
    <source>
        <dbReference type="ARBA" id="ARBA00023284"/>
    </source>
</evidence>
<gene>
    <name evidence="8" type="ORF">Q9L42_002535</name>
</gene>
<reference evidence="8 9" key="1">
    <citation type="journal article" date="2024" name="Microbiology">
        <title>Methylomarinum rosea sp. nov., a novel halophilic methanotrophic bacterium from the hypersaline Lake Elton.</title>
        <authorList>
            <person name="Suleimanov R.Z."/>
            <person name="Oshkin I.Y."/>
            <person name="Danilova O.V."/>
            <person name="Suzina N.E."/>
            <person name="Dedysh S.N."/>
        </authorList>
    </citation>
    <scope>NUCLEOTIDE SEQUENCE [LARGE SCALE GENOMIC DNA]</scope>
    <source>
        <strain evidence="8 9">Ch1-1</strain>
    </source>
</reference>
<dbReference type="SUPFAM" id="SSF52833">
    <property type="entry name" value="Thioredoxin-like"/>
    <property type="match status" value="1"/>
</dbReference>
<evidence type="ECO:0000256" key="4">
    <source>
        <dbReference type="ARBA" id="ARBA00023157"/>
    </source>
</evidence>
<evidence type="ECO:0000256" key="6">
    <source>
        <dbReference type="PIRSR" id="PIRSR001488-1"/>
    </source>
</evidence>
<dbReference type="InterPro" id="IPR001853">
    <property type="entry name" value="DSBA-like_thioredoxin_dom"/>
</dbReference>
<feature type="disulfide bond" description="Redox-active" evidence="6">
    <location>
        <begin position="6"/>
        <end position="9"/>
    </location>
</feature>
<dbReference type="GO" id="GO:0016491">
    <property type="term" value="F:oxidoreductase activity"/>
    <property type="evidence" value="ECO:0007669"/>
    <property type="project" value="InterPro"/>
</dbReference>
<evidence type="ECO:0000256" key="3">
    <source>
        <dbReference type="ARBA" id="ARBA00022729"/>
    </source>
</evidence>
<keyword evidence="9" id="KW-1185">Reference proteome</keyword>
<dbReference type="PANTHER" id="PTHR35891">
    <property type="entry name" value="THIOL:DISULFIDE INTERCHANGE PROTEIN DSBA"/>
    <property type="match status" value="1"/>
</dbReference>
<dbReference type="RefSeq" id="WP_349431833.1">
    <property type="nucleotide sequence ID" value="NZ_CP157743.1"/>
</dbReference>
<name>A0AAU7NVQ1_9GAMM</name>
<dbReference type="Gene3D" id="3.40.30.10">
    <property type="entry name" value="Glutaredoxin"/>
    <property type="match status" value="1"/>
</dbReference>